<dbReference type="NCBIfam" id="TIGR01171">
    <property type="entry name" value="rplB_bact"/>
    <property type="match status" value="1"/>
</dbReference>
<dbReference type="PANTHER" id="PTHR13691:SF5">
    <property type="entry name" value="LARGE RIBOSOMAL SUBUNIT PROTEIN UL2M"/>
    <property type="match status" value="1"/>
</dbReference>
<evidence type="ECO:0000256" key="1">
    <source>
        <dbReference type="ARBA" id="ARBA00005636"/>
    </source>
</evidence>
<dbReference type="SUPFAM" id="SSF50104">
    <property type="entry name" value="Translation proteins SH3-like domain"/>
    <property type="match status" value="1"/>
</dbReference>
<comment type="similarity">
    <text evidence="1 7">Belongs to the universal ribosomal protein uL2 family.</text>
</comment>
<dbReference type="HAMAP" id="MF_01320_B">
    <property type="entry name" value="Ribosomal_uL2_B"/>
    <property type="match status" value="1"/>
</dbReference>
<name>A0A0H4T2S9_9CHLR</name>
<evidence type="ECO:0000256" key="3">
    <source>
        <dbReference type="ARBA" id="ARBA00022884"/>
    </source>
</evidence>
<dbReference type="GO" id="GO:0019843">
    <property type="term" value="F:rRNA binding"/>
    <property type="evidence" value="ECO:0007669"/>
    <property type="project" value="UniProtKB-UniRule"/>
</dbReference>
<feature type="region of interest" description="Disordered" evidence="8">
    <location>
        <begin position="208"/>
        <end position="280"/>
    </location>
</feature>
<proteinExistence type="inferred from homology"/>
<feature type="compositionally biased region" description="Basic residues" evidence="8">
    <location>
        <begin position="270"/>
        <end position="280"/>
    </location>
</feature>
<gene>
    <name evidence="7 11" type="primary">rplB</name>
</gene>
<dbReference type="EMBL" id="KT006985">
    <property type="protein sequence ID" value="AKQ01936.1"/>
    <property type="molecule type" value="Genomic_DNA"/>
</dbReference>
<dbReference type="SMART" id="SM01383">
    <property type="entry name" value="Ribosomal_L2"/>
    <property type="match status" value="1"/>
</dbReference>
<evidence type="ECO:0000256" key="6">
    <source>
        <dbReference type="ARBA" id="ARBA00035242"/>
    </source>
</evidence>
<evidence type="ECO:0000313" key="11">
    <source>
        <dbReference type="EMBL" id="AKQ01936.1"/>
    </source>
</evidence>
<dbReference type="InterPro" id="IPR022666">
    <property type="entry name" value="Ribosomal_uL2_RNA-bd_dom"/>
</dbReference>
<accession>A0A0H4T2S9</accession>
<keyword evidence="5 7" id="KW-0687">Ribonucleoprotein</keyword>
<evidence type="ECO:0000256" key="2">
    <source>
        <dbReference type="ARBA" id="ARBA00022730"/>
    </source>
</evidence>
<dbReference type="FunFam" id="2.30.30.30:FF:000001">
    <property type="entry name" value="50S ribosomal protein L2"/>
    <property type="match status" value="1"/>
</dbReference>
<dbReference type="FunFam" id="4.10.950.10:FF:000001">
    <property type="entry name" value="50S ribosomal protein L2"/>
    <property type="match status" value="1"/>
</dbReference>
<comment type="function">
    <text evidence="7">One of the primary rRNA binding proteins. Required for association of the 30S and 50S subunits to form the 70S ribosome, for tRNA binding and peptide bond formation. It has been suggested to have peptidyltransferase activity; this is somewhat controversial. Makes several contacts with the 16S rRNA in the 70S ribosome.</text>
</comment>
<dbReference type="InterPro" id="IPR014722">
    <property type="entry name" value="Rib_uL2_dom2"/>
</dbReference>
<dbReference type="PANTHER" id="PTHR13691">
    <property type="entry name" value="RIBOSOMAL PROTEIN L2"/>
    <property type="match status" value="1"/>
</dbReference>
<keyword evidence="3 7" id="KW-0694">RNA-binding</keyword>
<reference evidence="11" key="1">
    <citation type="journal article" date="2015" name="ISME J.">
        <title>Aquifer environment selects for microbial species cohorts in sediment and groundwater.</title>
        <authorList>
            <person name="Hug L.A."/>
            <person name="Thomas B.C."/>
            <person name="Brown C.T."/>
            <person name="Frischkorn K.R."/>
            <person name="Williams K.H."/>
            <person name="Tringe S.G."/>
            <person name="Banfield J.F."/>
        </authorList>
    </citation>
    <scope>NUCLEOTIDE SEQUENCE</scope>
</reference>
<dbReference type="InterPro" id="IPR008991">
    <property type="entry name" value="Translation_prot_SH3-like_sf"/>
</dbReference>
<dbReference type="InterPro" id="IPR002171">
    <property type="entry name" value="Ribosomal_uL2"/>
</dbReference>
<dbReference type="Pfam" id="PF00181">
    <property type="entry name" value="Ribosomal_L2_N"/>
    <property type="match status" value="1"/>
</dbReference>
<evidence type="ECO:0000259" key="9">
    <source>
        <dbReference type="SMART" id="SM01382"/>
    </source>
</evidence>
<dbReference type="FunFam" id="2.40.50.140:FF:000003">
    <property type="entry name" value="50S ribosomal protein L2"/>
    <property type="match status" value="1"/>
</dbReference>
<dbReference type="GO" id="GO:0015934">
    <property type="term" value="C:large ribosomal subunit"/>
    <property type="evidence" value="ECO:0007669"/>
    <property type="project" value="InterPro"/>
</dbReference>
<dbReference type="SMART" id="SM01382">
    <property type="entry name" value="Ribosomal_L2_C"/>
    <property type="match status" value="1"/>
</dbReference>
<dbReference type="PIRSF" id="PIRSF002158">
    <property type="entry name" value="Ribosomal_L2"/>
    <property type="match status" value="1"/>
</dbReference>
<dbReference type="InterPro" id="IPR022669">
    <property type="entry name" value="Ribosomal_uL2_C"/>
</dbReference>
<dbReference type="GO" id="GO:0016740">
    <property type="term" value="F:transferase activity"/>
    <property type="evidence" value="ECO:0007669"/>
    <property type="project" value="InterPro"/>
</dbReference>
<organism evidence="11">
    <name type="scientific">uncultured Chloroflexi bacterium Rifle_16ft_4_minimus_30550</name>
    <dbReference type="NCBI Taxonomy" id="1665067"/>
    <lineage>
        <taxon>Bacteria</taxon>
        <taxon>Bacillati</taxon>
        <taxon>Chloroflexota</taxon>
        <taxon>environmental samples</taxon>
    </lineage>
</organism>
<dbReference type="Pfam" id="PF03947">
    <property type="entry name" value="Ribosomal_L2_C"/>
    <property type="match status" value="1"/>
</dbReference>
<sequence length="280" mass="30812">MAVKIYKPTSPGRRGMSGATFEEITKDKPERALIRFRRRKGGRNARGRVTVHHRGGGSRRFLRQVDFKRDKRGIPARVAAVEYDPNRSARLALLHYVDGEKRYIVAPLGLGVGDTVVSGPEAEIRPGNSLPLANIPLGTLVHNIEMQEGRGGQMVRSAGTAAQLLGKEGAFAAVRLPSGEVRRIRQTCYATIGEVGNADHSNIKLGKAGRKRHLGIRPTVRGSAMSPRDHPHGGGEGRQPIGLPGPKSPWGKPTLGYRTRRNKKSDPYILRRRSRRRRKG</sequence>
<dbReference type="AlphaFoldDB" id="A0A0H4T2S9"/>
<keyword evidence="4 7" id="KW-0689">Ribosomal protein</keyword>
<comment type="subunit">
    <text evidence="7">Part of the 50S ribosomal subunit. Forms a bridge to the 30S subunit in the 70S ribosome.</text>
</comment>
<feature type="domain" description="Large ribosomal subunit protein uL2 C-terminal" evidence="9">
    <location>
        <begin position="124"/>
        <end position="253"/>
    </location>
</feature>
<keyword evidence="2 7" id="KW-0699">rRNA-binding</keyword>
<dbReference type="GO" id="GO:0002181">
    <property type="term" value="P:cytoplasmic translation"/>
    <property type="evidence" value="ECO:0007669"/>
    <property type="project" value="TreeGrafter"/>
</dbReference>
<protein>
    <recommendedName>
        <fullName evidence="6 7">Large ribosomal subunit protein uL2</fullName>
    </recommendedName>
</protein>
<dbReference type="Gene3D" id="2.40.50.140">
    <property type="entry name" value="Nucleic acid-binding proteins"/>
    <property type="match status" value="1"/>
</dbReference>
<feature type="domain" description="Large ribosomal subunit protein uL2 RNA-binding" evidence="10">
    <location>
        <begin position="42"/>
        <end position="118"/>
    </location>
</feature>
<evidence type="ECO:0000259" key="10">
    <source>
        <dbReference type="SMART" id="SM01383"/>
    </source>
</evidence>
<dbReference type="GO" id="GO:0003735">
    <property type="term" value="F:structural constituent of ribosome"/>
    <property type="evidence" value="ECO:0007669"/>
    <property type="project" value="InterPro"/>
</dbReference>
<dbReference type="Gene3D" id="4.10.950.10">
    <property type="entry name" value="Ribosomal protein L2, domain 3"/>
    <property type="match status" value="1"/>
</dbReference>
<evidence type="ECO:0000256" key="4">
    <source>
        <dbReference type="ARBA" id="ARBA00022980"/>
    </source>
</evidence>
<dbReference type="InterPro" id="IPR014726">
    <property type="entry name" value="Ribosomal_uL2_dom3"/>
</dbReference>
<evidence type="ECO:0000256" key="7">
    <source>
        <dbReference type="HAMAP-Rule" id="MF_01320"/>
    </source>
</evidence>
<evidence type="ECO:0000256" key="8">
    <source>
        <dbReference type="SAM" id="MobiDB-lite"/>
    </source>
</evidence>
<dbReference type="InterPro" id="IPR012340">
    <property type="entry name" value="NA-bd_OB-fold"/>
</dbReference>
<evidence type="ECO:0000256" key="5">
    <source>
        <dbReference type="ARBA" id="ARBA00023274"/>
    </source>
</evidence>
<dbReference type="InterPro" id="IPR005880">
    <property type="entry name" value="Ribosomal_uL2_bac/org-type"/>
</dbReference>
<dbReference type="Gene3D" id="2.30.30.30">
    <property type="match status" value="1"/>
</dbReference>
<dbReference type="SUPFAM" id="SSF50249">
    <property type="entry name" value="Nucleic acid-binding proteins"/>
    <property type="match status" value="1"/>
</dbReference>